<dbReference type="EMBL" id="BRXR01000001">
    <property type="protein sequence ID" value="GLC32602.1"/>
    <property type="molecule type" value="Genomic_DNA"/>
</dbReference>
<evidence type="ECO:0000256" key="4">
    <source>
        <dbReference type="SAM" id="SignalP"/>
    </source>
</evidence>
<dbReference type="InterPro" id="IPR041879">
    <property type="entry name" value="YvgL-like_PBP2"/>
</dbReference>
<feature type="signal peptide" evidence="4">
    <location>
        <begin position="1"/>
        <end position="21"/>
    </location>
</feature>
<dbReference type="PANTHER" id="PTHR30632:SF0">
    <property type="entry name" value="SULFATE-BINDING PROTEIN"/>
    <property type="match status" value="1"/>
</dbReference>
<keyword evidence="6" id="KW-1185">Reference proteome</keyword>
<dbReference type="Pfam" id="PF13531">
    <property type="entry name" value="SBP_bac_11"/>
    <property type="match status" value="1"/>
</dbReference>
<protein>
    <submittedName>
        <fullName evidence="5">Molybdate ABC transporter substrate-binding protein</fullName>
    </submittedName>
</protein>
<dbReference type="Proteomes" id="UP001208567">
    <property type="component" value="Unassembled WGS sequence"/>
</dbReference>
<dbReference type="SUPFAM" id="SSF53850">
    <property type="entry name" value="Periplasmic binding protein-like II"/>
    <property type="match status" value="1"/>
</dbReference>
<accession>A0ABQ5NC08</accession>
<comment type="similarity">
    <text evidence="1">Belongs to the bacterial solute-binding protein ModA family.</text>
</comment>
<keyword evidence="3 4" id="KW-0732">Signal</keyword>
<evidence type="ECO:0000313" key="5">
    <source>
        <dbReference type="EMBL" id="GLC32602.1"/>
    </source>
</evidence>
<proteinExistence type="inferred from homology"/>
<evidence type="ECO:0000256" key="3">
    <source>
        <dbReference type="ARBA" id="ARBA00022729"/>
    </source>
</evidence>
<evidence type="ECO:0000313" key="6">
    <source>
        <dbReference type="Proteomes" id="UP001208567"/>
    </source>
</evidence>
<feature type="chain" id="PRO_5045756087" evidence="4">
    <location>
        <begin position="22"/>
        <end position="260"/>
    </location>
</feature>
<dbReference type="PANTHER" id="PTHR30632">
    <property type="entry name" value="MOLYBDATE-BINDING PERIPLASMIC PROTEIN"/>
    <property type="match status" value="1"/>
</dbReference>
<dbReference type="InterPro" id="IPR050682">
    <property type="entry name" value="ModA/WtpA"/>
</dbReference>
<name>A0ABQ5NC08_9CLOT</name>
<dbReference type="CDD" id="cd13537">
    <property type="entry name" value="PBP2_YvgL_like"/>
    <property type="match status" value="1"/>
</dbReference>
<reference evidence="5 6" key="1">
    <citation type="journal article" date="2024" name="Int. J. Syst. Evol. Microbiol.">
        <title>Clostridium omnivorum sp. nov., isolated from anoxic soil under the treatment of reductive soil disinfestation.</title>
        <authorList>
            <person name="Ueki A."/>
            <person name="Tonouchi A."/>
            <person name="Kaku N."/>
            <person name="Honma S."/>
            <person name="Ueki K."/>
        </authorList>
    </citation>
    <scope>NUCLEOTIDE SEQUENCE [LARGE SCALE GENOMIC DNA]</scope>
    <source>
        <strain evidence="5 6">E14</strain>
    </source>
</reference>
<organism evidence="5 6">
    <name type="scientific">Clostridium omnivorum</name>
    <dbReference type="NCBI Taxonomy" id="1604902"/>
    <lineage>
        <taxon>Bacteria</taxon>
        <taxon>Bacillati</taxon>
        <taxon>Bacillota</taxon>
        <taxon>Clostridia</taxon>
        <taxon>Eubacteriales</taxon>
        <taxon>Clostridiaceae</taxon>
        <taxon>Clostridium</taxon>
    </lineage>
</organism>
<dbReference type="NCBIfam" id="TIGR01256">
    <property type="entry name" value="modA"/>
    <property type="match status" value="1"/>
</dbReference>
<keyword evidence="2" id="KW-0479">Metal-binding</keyword>
<sequence length="260" mass="28202">MKRLFKLTSLFLVTASFSMFLGCTKQQAKPETLSISAAASLKESLDEVKKIYTDENTNVKLTINYGSSGTLQQQIEQGADVDIFISAATKQMDVLQSKDLINKESKINLLLNDIVLVVPKDNATIKCFDDLTTDKAKKIALGEPKSVPAGQYAEQVFTKLGVVDKIKAKAVYGKDVKEVLTWVETGNADAGIVYSTDAKVSTKIQVVATAPADSHDPVVYPTAVIKSSKNNGAANKFMKFLTSDKAKSVFEKCGFKTGIK</sequence>
<dbReference type="PIRSF" id="PIRSF004846">
    <property type="entry name" value="ModA"/>
    <property type="match status" value="1"/>
</dbReference>
<dbReference type="InterPro" id="IPR005950">
    <property type="entry name" value="ModA"/>
</dbReference>
<dbReference type="Gene3D" id="3.40.190.10">
    <property type="entry name" value="Periplasmic binding protein-like II"/>
    <property type="match status" value="2"/>
</dbReference>
<evidence type="ECO:0000256" key="1">
    <source>
        <dbReference type="ARBA" id="ARBA00009175"/>
    </source>
</evidence>
<gene>
    <name evidence="5" type="primary">modA</name>
    <name evidence="5" type="ORF">bsdE14_40120</name>
</gene>
<dbReference type="RefSeq" id="WP_264851908.1">
    <property type="nucleotide sequence ID" value="NZ_BRXR01000001.1"/>
</dbReference>
<comment type="caution">
    <text evidence="5">The sequence shown here is derived from an EMBL/GenBank/DDBJ whole genome shotgun (WGS) entry which is preliminary data.</text>
</comment>
<evidence type="ECO:0000256" key="2">
    <source>
        <dbReference type="ARBA" id="ARBA00022723"/>
    </source>
</evidence>
<dbReference type="PROSITE" id="PS51257">
    <property type="entry name" value="PROKAR_LIPOPROTEIN"/>
    <property type="match status" value="1"/>
</dbReference>